<evidence type="ECO:0000256" key="5">
    <source>
        <dbReference type="ARBA" id="ARBA00023136"/>
    </source>
</evidence>
<evidence type="ECO:0000256" key="4">
    <source>
        <dbReference type="ARBA" id="ARBA00022989"/>
    </source>
</evidence>
<dbReference type="InterPro" id="IPR001851">
    <property type="entry name" value="ABC_transp_permease"/>
</dbReference>
<feature type="transmembrane region" description="Helical" evidence="6">
    <location>
        <begin position="32"/>
        <end position="55"/>
    </location>
</feature>
<dbReference type="GO" id="GO:0005886">
    <property type="term" value="C:plasma membrane"/>
    <property type="evidence" value="ECO:0007669"/>
    <property type="project" value="UniProtKB-SubCell"/>
</dbReference>
<accession>A0A381IJ83</accession>
<feature type="transmembrane region" description="Helical" evidence="6">
    <location>
        <begin position="255"/>
        <end position="275"/>
    </location>
</feature>
<feature type="transmembrane region" description="Helical" evidence="6">
    <location>
        <begin position="228"/>
        <end position="249"/>
    </location>
</feature>
<evidence type="ECO:0000256" key="1">
    <source>
        <dbReference type="ARBA" id="ARBA00004651"/>
    </source>
</evidence>
<dbReference type="PANTHER" id="PTHR32196">
    <property type="entry name" value="ABC TRANSPORTER PERMEASE PROTEIN YPHD-RELATED-RELATED"/>
    <property type="match status" value="1"/>
</dbReference>
<dbReference type="EMBL" id="UFSM01000002">
    <property type="protein sequence ID" value="SUY28173.1"/>
    <property type="molecule type" value="Genomic_DNA"/>
</dbReference>
<evidence type="ECO:0000313" key="8">
    <source>
        <dbReference type="Proteomes" id="UP000254701"/>
    </source>
</evidence>
<dbReference type="PANTHER" id="PTHR32196:SF72">
    <property type="entry name" value="RIBOSE IMPORT PERMEASE PROTEIN RBSC"/>
    <property type="match status" value="1"/>
</dbReference>
<keyword evidence="3 6" id="KW-0812">Transmembrane</keyword>
<reference evidence="7 8" key="1">
    <citation type="submission" date="2018-06" db="EMBL/GenBank/DDBJ databases">
        <authorList>
            <consortium name="Pathogen Informatics"/>
            <person name="Doyle S."/>
        </authorList>
    </citation>
    <scope>NUCLEOTIDE SEQUENCE [LARGE SCALE GENOMIC DNA]</scope>
    <source>
        <strain evidence="7 8">NCTC10684</strain>
    </source>
</reference>
<dbReference type="Proteomes" id="UP000254701">
    <property type="component" value="Unassembled WGS sequence"/>
</dbReference>
<evidence type="ECO:0000256" key="2">
    <source>
        <dbReference type="ARBA" id="ARBA00022475"/>
    </source>
</evidence>
<evidence type="ECO:0000256" key="6">
    <source>
        <dbReference type="SAM" id="Phobius"/>
    </source>
</evidence>
<name>A0A381IJ83_AMIAI</name>
<dbReference type="AlphaFoldDB" id="A0A381IJ83"/>
<feature type="transmembrane region" description="Helical" evidence="6">
    <location>
        <begin position="282"/>
        <end position="300"/>
    </location>
</feature>
<dbReference type="CDD" id="cd06579">
    <property type="entry name" value="TM_PBP1_transp_AraH_like"/>
    <property type="match status" value="1"/>
</dbReference>
<feature type="transmembrane region" description="Helical" evidence="6">
    <location>
        <begin position="61"/>
        <end position="79"/>
    </location>
</feature>
<protein>
    <submittedName>
        <fullName evidence="7">Ribose transport system permease protein rbsC</fullName>
    </submittedName>
</protein>
<dbReference type="Pfam" id="PF02653">
    <property type="entry name" value="BPD_transp_2"/>
    <property type="match status" value="1"/>
</dbReference>
<gene>
    <name evidence="7" type="primary">rbsC_8</name>
    <name evidence="7" type="ORF">NCTC10684_05013</name>
</gene>
<sequence>MQAYGEKTQPLDGARYWRQILVRIVRERGMEIALPAATIGMVILFSVFSEVFLTAQNFRNIGVAAAALAAVAFGQTFVILTAGLDLSVGSTVALVSVVLAFVMREYGIAPGIVAALICGACVGLVNGLIITRLRVSPFIATLAMLSVTAGLALNLAGGVPIPGLPSSFGQLAYRSILGIPMPVLIAAVTLLLAEVALRYTRFGRHVRAVGGNEEAARLSGIRVERIRIASYAFCGLTAAIGAIILTARVSSGQPTLGATLPLESIAAVVLGGVSLAGGRGSAINVAFGVAFISILANGLNLLNVSSYTQMMIIGMSLIAAVALDQAGMRRKAGH</sequence>
<evidence type="ECO:0000256" key="3">
    <source>
        <dbReference type="ARBA" id="ARBA00022692"/>
    </source>
</evidence>
<keyword evidence="4 6" id="KW-1133">Transmembrane helix</keyword>
<proteinExistence type="predicted"/>
<feature type="transmembrane region" description="Helical" evidence="6">
    <location>
        <begin position="306"/>
        <end position="323"/>
    </location>
</feature>
<dbReference type="RefSeq" id="WP_165915990.1">
    <property type="nucleotide sequence ID" value="NZ_BAAAVY010000001.1"/>
</dbReference>
<evidence type="ECO:0000313" key="7">
    <source>
        <dbReference type="EMBL" id="SUY28173.1"/>
    </source>
</evidence>
<feature type="transmembrane region" description="Helical" evidence="6">
    <location>
        <begin position="176"/>
        <end position="197"/>
    </location>
</feature>
<keyword evidence="2" id="KW-1003">Cell membrane</keyword>
<organism evidence="7 8">
    <name type="scientific">Aminobacter aminovorans</name>
    <name type="common">Chelatobacter heintzii</name>
    <dbReference type="NCBI Taxonomy" id="83263"/>
    <lineage>
        <taxon>Bacteria</taxon>
        <taxon>Pseudomonadati</taxon>
        <taxon>Pseudomonadota</taxon>
        <taxon>Alphaproteobacteria</taxon>
        <taxon>Hyphomicrobiales</taxon>
        <taxon>Phyllobacteriaceae</taxon>
        <taxon>Aminobacter</taxon>
    </lineage>
</organism>
<keyword evidence="5 6" id="KW-0472">Membrane</keyword>
<comment type="subcellular location">
    <subcellularLocation>
        <location evidence="1">Cell membrane</location>
        <topology evidence="1">Multi-pass membrane protein</topology>
    </subcellularLocation>
</comment>
<feature type="transmembrane region" description="Helical" evidence="6">
    <location>
        <begin position="109"/>
        <end position="131"/>
    </location>
</feature>
<dbReference type="GO" id="GO:0022857">
    <property type="term" value="F:transmembrane transporter activity"/>
    <property type="evidence" value="ECO:0007669"/>
    <property type="project" value="InterPro"/>
</dbReference>
<feature type="transmembrane region" description="Helical" evidence="6">
    <location>
        <begin position="138"/>
        <end position="156"/>
    </location>
</feature>